<proteinExistence type="predicted"/>
<dbReference type="EMBL" id="KN817533">
    <property type="protein sequence ID" value="KJA25217.1"/>
    <property type="molecule type" value="Genomic_DNA"/>
</dbReference>
<dbReference type="OMA" id="HCCEQGG"/>
<accession>A0A0D2LD17</accession>
<reference evidence="2" key="1">
    <citation type="submission" date="2014-04" db="EMBL/GenBank/DDBJ databases">
        <title>Evolutionary Origins and Diversification of the Mycorrhizal Mutualists.</title>
        <authorList>
            <consortium name="DOE Joint Genome Institute"/>
            <consortium name="Mycorrhizal Genomics Consortium"/>
            <person name="Kohler A."/>
            <person name="Kuo A."/>
            <person name="Nagy L.G."/>
            <person name="Floudas D."/>
            <person name="Copeland A."/>
            <person name="Barry K.W."/>
            <person name="Cichocki N."/>
            <person name="Veneault-Fourrey C."/>
            <person name="LaButti K."/>
            <person name="Lindquist E.A."/>
            <person name="Lipzen A."/>
            <person name="Lundell T."/>
            <person name="Morin E."/>
            <person name="Murat C."/>
            <person name="Riley R."/>
            <person name="Ohm R."/>
            <person name="Sun H."/>
            <person name="Tunlid A."/>
            <person name="Henrissat B."/>
            <person name="Grigoriev I.V."/>
            <person name="Hibbett D.S."/>
            <person name="Martin F."/>
        </authorList>
    </citation>
    <scope>NUCLEOTIDE SEQUENCE [LARGE SCALE GENOMIC DNA]</scope>
    <source>
        <strain evidence="2">FD-334 SS-4</strain>
    </source>
</reference>
<sequence length="254" mass="27199">MSRECPSVAELIAAVKSLTRATDGTFQTAWKDSFIDPFHCCEQGGYIYIDLPVPSPLTRAFITRAPKGATMNQRTAGPNASIDLNSPGINQNNVILVANFHTHPLAAVAPVNGSPEPSRSDMENAYFRGVPGIVVSRSGVYAYGPERRESLLNPKGYPASVPQGPLNFRLVVQNPPGPPTVVPGLQWPEGIPGARGAVAEDEGEAAGSDDLGPAGDVIEVEWSSEGVEYGDKLVENRRYECPYITRKTTIGSLH</sequence>
<evidence type="ECO:0000313" key="1">
    <source>
        <dbReference type="EMBL" id="KJA25217.1"/>
    </source>
</evidence>
<gene>
    <name evidence="1" type="ORF">HYPSUDRAFT_38163</name>
</gene>
<protein>
    <submittedName>
        <fullName evidence="1">Uncharacterized protein</fullName>
    </submittedName>
</protein>
<keyword evidence="2" id="KW-1185">Reference proteome</keyword>
<name>A0A0D2LD17_HYPSF</name>
<dbReference type="AlphaFoldDB" id="A0A0D2LD17"/>
<evidence type="ECO:0000313" key="2">
    <source>
        <dbReference type="Proteomes" id="UP000054270"/>
    </source>
</evidence>
<dbReference type="Proteomes" id="UP000054270">
    <property type="component" value="Unassembled WGS sequence"/>
</dbReference>
<dbReference type="OrthoDB" id="73875at2759"/>
<organism evidence="1 2">
    <name type="scientific">Hypholoma sublateritium (strain FD-334 SS-4)</name>
    <dbReference type="NCBI Taxonomy" id="945553"/>
    <lineage>
        <taxon>Eukaryota</taxon>
        <taxon>Fungi</taxon>
        <taxon>Dikarya</taxon>
        <taxon>Basidiomycota</taxon>
        <taxon>Agaricomycotina</taxon>
        <taxon>Agaricomycetes</taxon>
        <taxon>Agaricomycetidae</taxon>
        <taxon>Agaricales</taxon>
        <taxon>Agaricineae</taxon>
        <taxon>Strophariaceae</taxon>
        <taxon>Hypholoma</taxon>
    </lineage>
</organism>